<dbReference type="PROSITE" id="PS52039">
    <property type="entry name" value="TOPO_IA_2"/>
    <property type="match status" value="1"/>
</dbReference>
<feature type="compositionally biased region" description="Polar residues" evidence="1">
    <location>
        <begin position="1"/>
        <end position="13"/>
    </location>
</feature>
<dbReference type="RefSeq" id="WP_342697290.1">
    <property type="nucleotide sequence ID" value="NZ_JBCGDO010000153.1"/>
</dbReference>
<feature type="compositionally biased region" description="Basic and acidic residues" evidence="1">
    <location>
        <begin position="14"/>
        <end position="27"/>
    </location>
</feature>
<accession>A0ABU9N9G0</accession>
<sequence length="94" mass="10833">EYSTPRTFSTKSKGAQEAHEAIRPTDMSRHTVNIERDQARLYDLIWKRTLASQMSDAELERTNVKISSDKHSEIFQAIGEVIKFEGFLKVYLEG</sequence>
<dbReference type="InterPro" id="IPR013826">
    <property type="entry name" value="Topo_IA_cen_sub3"/>
</dbReference>
<dbReference type="SUPFAM" id="SSF56712">
    <property type="entry name" value="Prokaryotic type I DNA topoisomerase"/>
    <property type="match status" value="1"/>
</dbReference>
<comment type="caution">
    <text evidence="3">The sequence shown here is derived from an EMBL/GenBank/DDBJ whole genome shotgun (WGS) entry which is preliminary data.</text>
</comment>
<dbReference type="EC" id="5.6.2.-" evidence="3"/>
<dbReference type="EMBL" id="JBCGDO010000153">
    <property type="protein sequence ID" value="MEM0544153.1"/>
    <property type="molecule type" value="Genomic_DNA"/>
</dbReference>
<feature type="region of interest" description="Disordered" evidence="1">
    <location>
        <begin position="1"/>
        <end position="27"/>
    </location>
</feature>
<organism evidence="3 4">
    <name type="scientific">Flavobacterium aureirubrum</name>
    <dbReference type="NCBI Taxonomy" id="3133147"/>
    <lineage>
        <taxon>Bacteria</taxon>
        <taxon>Pseudomonadati</taxon>
        <taxon>Bacteroidota</taxon>
        <taxon>Flavobacteriia</taxon>
        <taxon>Flavobacteriales</taxon>
        <taxon>Flavobacteriaceae</taxon>
        <taxon>Flavobacterium</taxon>
    </lineage>
</organism>
<evidence type="ECO:0000256" key="1">
    <source>
        <dbReference type="SAM" id="MobiDB-lite"/>
    </source>
</evidence>
<evidence type="ECO:0000313" key="3">
    <source>
        <dbReference type="EMBL" id="MEM0544153.1"/>
    </source>
</evidence>
<dbReference type="InterPro" id="IPR013825">
    <property type="entry name" value="Topo_IA_cen_sub2"/>
</dbReference>
<reference evidence="3 4" key="1">
    <citation type="submission" date="2024-03" db="EMBL/GenBank/DDBJ databases">
        <title>Two novel species of the genus Flavobacterium exhibiting potentially degradation of complex polysaccharides.</title>
        <authorList>
            <person name="Lian X."/>
        </authorList>
    </citation>
    <scope>NUCLEOTIDE SEQUENCE [LARGE SCALE GENOMIC DNA]</scope>
    <source>
        <strain evidence="4">j3</strain>
    </source>
</reference>
<keyword evidence="4" id="KW-1185">Reference proteome</keyword>
<protein>
    <submittedName>
        <fullName evidence="3">DNA topoisomerase</fullName>
        <ecNumber evidence="3">5.6.2.-</ecNumber>
    </submittedName>
</protein>
<evidence type="ECO:0000259" key="2">
    <source>
        <dbReference type="PROSITE" id="PS52039"/>
    </source>
</evidence>
<feature type="non-terminal residue" evidence="3">
    <location>
        <position position="94"/>
    </location>
</feature>
<dbReference type="Gene3D" id="1.10.290.10">
    <property type="entry name" value="Topoisomerase I, domain 4"/>
    <property type="match status" value="1"/>
</dbReference>
<dbReference type="PANTHER" id="PTHR42785">
    <property type="entry name" value="DNA TOPOISOMERASE, TYPE IA, CORE"/>
    <property type="match status" value="1"/>
</dbReference>
<keyword evidence="3" id="KW-0413">Isomerase</keyword>
<dbReference type="InterPro" id="IPR013497">
    <property type="entry name" value="Topo_IA_cen"/>
</dbReference>
<dbReference type="Pfam" id="PF01131">
    <property type="entry name" value="Topoisom_bac"/>
    <property type="match status" value="1"/>
</dbReference>
<name>A0ABU9N9G0_9FLAO</name>
<dbReference type="GO" id="GO:0016853">
    <property type="term" value="F:isomerase activity"/>
    <property type="evidence" value="ECO:0007669"/>
    <property type="project" value="UniProtKB-KW"/>
</dbReference>
<dbReference type="PANTHER" id="PTHR42785:SF1">
    <property type="entry name" value="DNA TOPOISOMERASE"/>
    <property type="match status" value="1"/>
</dbReference>
<gene>
    <name evidence="3" type="ORF">WFZ85_16330</name>
</gene>
<proteinExistence type="predicted"/>
<dbReference type="InterPro" id="IPR000380">
    <property type="entry name" value="Topo_IA"/>
</dbReference>
<dbReference type="Proteomes" id="UP001460072">
    <property type="component" value="Unassembled WGS sequence"/>
</dbReference>
<dbReference type="InterPro" id="IPR023405">
    <property type="entry name" value="Topo_IA_core_domain"/>
</dbReference>
<feature type="non-terminal residue" evidence="3">
    <location>
        <position position="1"/>
    </location>
</feature>
<dbReference type="Gene3D" id="2.70.20.10">
    <property type="entry name" value="Topoisomerase I, domain 3"/>
    <property type="match status" value="1"/>
</dbReference>
<feature type="domain" description="Topo IA-type catalytic" evidence="2">
    <location>
        <begin position="1"/>
        <end position="94"/>
    </location>
</feature>
<evidence type="ECO:0000313" key="4">
    <source>
        <dbReference type="Proteomes" id="UP001460072"/>
    </source>
</evidence>